<feature type="domain" description="Bacterial phospholipase C C-terminal" evidence="5">
    <location>
        <begin position="733"/>
        <end position="815"/>
    </location>
</feature>
<evidence type="ECO:0000313" key="7">
    <source>
        <dbReference type="Proteomes" id="UP000676169"/>
    </source>
</evidence>
<dbReference type="EMBL" id="CP073100">
    <property type="protein sequence ID" value="QUE51717.1"/>
    <property type="molecule type" value="Genomic_DNA"/>
</dbReference>
<dbReference type="InterPro" id="IPR019546">
    <property type="entry name" value="TAT_signal_bac_arc"/>
</dbReference>
<dbReference type="RefSeq" id="WP_211631856.1">
    <property type="nucleotide sequence ID" value="NZ_CP073100.1"/>
</dbReference>
<dbReference type="Pfam" id="PF04185">
    <property type="entry name" value="Phosphoesterase"/>
    <property type="match status" value="2"/>
</dbReference>
<dbReference type="InterPro" id="IPR017767">
    <property type="entry name" value="PC-PLC"/>
</dbReference>
<accession>A0A975PFP2</accession>
<keyword evidence="7" id="KW-1185">Reference proteome</keyword>
<name>A0A975PFP2_9BACT</name>
<dbReference type="Proteomes" id="UP000676169">
    <property type="component" value="Chromosome"/>
</dbReference>
<dbReference type="InterPro" id="IPR017850">
    <property type="entry name" value="Alkaline_phosphatase_core_sf"/>
</dbReference>
<dbReference type="NCBIfam" id="TIGR03396">
    <property type="entry name" value="PC_PLC"/>
    <property type="match status" value="1"/>
</dbReference>
<evidence type="ECO:0000256" key="3">
    <source>
        <dbReference type="ARBA" id="ARBA00022801"/>
    </source>
</evidence>
<evidence type="ECO:0000313" key="6">
    <source>
        <dbReference type="EMBL" id="QUE51717.1"/>
    </source>
</evidence>
<dbReference type="AlphaFoldDB" id="A0A975PFP2"/>
<evidence type="ECO:0000256" key="4">
    <source>
        <dbReference type="SAM" id="MobiDB-lite"/>
    </source>
</evidence>
<dbReference type="GO" id="GO:0034480">
    <property type="term" value="F:phosphatidylcholine phospholipase C activity"/>
    <property type="evidence" value="ECO:0007669"/>
    <property type="project" value="UniProtKB-EC"/>
</dbReference>
<dbReference type="KEGG" id="lamb:KBB96_02230"/>
<comment type="similarity">
    <text evidence="1">Belongs to the bacterial phospholipase C family.</text>
</comment>
<dbReference type="InterPro" id="IPR006311">
    <property type="entry name" value="TAT_signal"/>
</dbReference>
<feature type="domain" description="Bacterial phospholipase C C-terminal" evidence="5">
    <location>
        <begin position="615"/>
        <end position="726"/>
    </location>
</feature>
<feature type="region of interest" description="Disordered" evidence="4">
    <location>
        <begin position="293"/>
        <end position="313"/>
    </location>
</feature>
<reference evidence="6" key="1">
    <citation type="submission" date="2021-04" db="EMBL/GenBank/DDBJ databases">
        <title>Luteolibacter sp. 32A isolated from the skin of an Anderson's salamander (Ambystoma andersonii).</title>
        <authorList>
            <person name="Spergser J."/>
            <person name="Busse H.-J."/>
        </authorList>
    </citation>
    <scope>NUCLEOTIDE SEQUENCE</scope>
    <source>
        <strain evidence="6">32A</strain>
    </source>
</reference>
<dbReference type="PROSITE" id="PS51318">
    <property type="entry name" value="TAT"/>
    <property type="match status" value="1"/>
</dbReference>
<dbReference type="EC" id="3.1.4.3" evidence="2"/>
<dbReference type="NCBIfam" id="TIGR01409">
    <property type="entry name" value="TAT_signal_seq"/>
    <property type="match status" value="1"/>
</dbReference>
<feature type="compositionally biased region" description="Basic and acidic residues" evidence="4">
    <location>
        <begin position="303"/>
        <end position="313"/>
    </location>
</feature>
<dbReference type="Gene3D" id="3.40.720.10">
    <property type="entry name" value="Alkaline Phosphatase, subunit A"/>
    <property type="match status" value="2"/>
</dbReference>
<dbReference type="InterPro" id="IPR008475">
    <property type="entry name" value="PLipase_C_C"/>
</dbReference>
<protein>
    <recommendedName>
        <fullName evidence="2">phospholipase C</fullName>
        <ecNumber evidence="2">3.1.4.3</ecNumber>
    </recommendedName>
</protein>
<evidence type="ECO:0000256" key="2">
    <source>
        <dbReference type="ARBA" id="ARBA00012018"/>
    </source>
</evidence>
<dbReference type="PANTHER" id="PTHR31956:SF1">
    <property type="entry name" value="NON-SPECIFIC PHOSPHOLIPASE C1"/>
    <property type="match status" value="1"/>
</dbReference>
<dbReference type="PANTHER" id="PTHR31956">
    <property type="entry name" value="NON-SPECIFIC PHOSPHOLIPASE C4-RELATED"/>
    <property type="match status" value="1"/>
</dbReference>
<dbReference type="InterPro" id="IPR007312">
    <property type="entry name" value="Phosphoesterase"/>
</dbReference>
<evidence type="ECO:0000256" key="1">
    <source>
        <dbReference type="ARBA" id="ARBA00009717"/>
    </source>
</evidence>
<dbReference type="GO" id="GO:0016042">
    <property type="term" value="P:lipid catabolic process"/>
    <property type="evidence" value="ECO:0007669"/>
    <property type="project" value="InterPro"/>
</dbReference>
<sequence length="848" mass="95228">MFSRRDFLKHAAMLSGGLGTLATIPPSILKALEIQPADGSTFLDAEHVVILMQENRSFDHAFGSLRGVRGFEDPRAITLPDGNPVFLQTDAKGDTYTPFCLNIHESKATWMRDLPHDRGSQVAAGNKGRHDRWLKAKKSSHQDYAGIPLTLGYYDRRDIPFYHAFADAFTICDQHFCSAQTCTTPNRLFLWTGTNRDPRDPNARVRLSNGQIDHATHADWTTFPERLEDLGVPWKIYQNELDLPTGFQGAEDPWLGNFGDNPMEYFSQYHVEFHPAHSAYLKRRAAVLKKKLDTQPAPDEDPEKAQAARDKAAKELAKIEEELVRCGPENFAKLTPREQSIHKRAFTTNTGDPQQRQLAKLKYREGQEDREVPVPAGDVLHQFRKDVDTGKLPTVSWLVAAQNFSDHPSAPWYGAWYVSEVLDILTRNPEVWKKTIFILTYDENDGYYDHVPPFTPPHPDIAGSGAASEGLDTRLEFDERGHPIGLGYRVPLVIASPWSRGGNVCSQVFDHTSVLQFLETFLGRKLSKPVHEPHISAWRRTVCGDLTSAFRPHNGAKDVHPLPLKRDQFVEEIHRAKFKEAPTTYRKLALEEIADVRANPNSSSFLPQQEPGGRPSRALPYELLAEGRLNRATGTFEITLEASDKSFGSKAAGAPFHVYTPKGYRPDDAASYTDAEFRYEQTRRWAYAVKAGDRVTGSWPVDAFEDSIYHLRTYGPNGFFREYRGDAVDPMVEVACEYGSHSVSHLLFTLSNRDTSKTASVTLTDTAYGMAPITRTLAPGETVQLPVDLATSARWYDLELTVEGAPKFVRRYAGRVETGEDSESDPQIGRRATATARREAPAGEQRRD</sequence>
<proteinExistence type="inferred from homology"/>
<gene>
    <name evidence="6" type="ORF">KBB96_02230</name>
</gene>
<feature type="compositionally biased region" description="Basic and acidic residues" evidence="4">
    <location>
        <begin position="836"/>
        <end position="848"/>
    </location>
</feature>
<dbReference type="Pfam" id="PF05506">
    <property type="entry name" value="PLipase_C_C"/>
    <property type="match status" value="2"/>
</dbReference>
<evidence type="ECO:0000259" key="5">
    <source>
        <dbReference type="Pfam" id="PF05506"/>
    </source>
</evidence>
<keyword evidence="3" id="KW-0378">Hydrolase</keyword>
<organism evidence="6 7">
    <name type="scientific">Luteolibacter ambystomatis</name>
    <dbReference type="NCBI Taxonomy" id="2824561"/>
    <lineage>
        <taxon>Bacteria</taxon>
        <taxon>Pseudomonadati</taxon>
        <taxon>Verrucomicrobiota</taxon>
        <taxon>Verrucomicrobiia</taxon>
        <taxon>Verrucomicrobiales</taxon>
        <taxon>Verrucomicrobiaceae</taxon>
        <taxon>Luteolibacter</taxon>
    </lineage>
</organism>
<feature type="region of interest" description="Disordered" evidence="4">
    <location>
        <begin position="815"/>
        <end position="848"/>
    </location>
</feature>